<dbReference type="AlphaFoldDB" id="A0A2B7Y202"/>
<dbReference type="SUPFAM" id="SSF53335">
    <property type="entry name" value="S-adenosyl-L-methionine-dependent methyltransferases"/>
    <property type="match status" value="1"/>
</dbReference>
<dbReference type="EMBL" id="PDNA01000082">
    <property type="protein sequence ID" value="PGH15496.1"/>
    <property type="molecule type" value="Genomic_DNA"/>
</dbReference>
<name>A0A2B7Y202_POLH7</name>
<dbReference type="InterPro" id="IPR029063">
    <property type="entry name" value="SAM-dependent_MTases_sf"/>
</dbReference>
<organism evidence="2 3">
    <name type="scientific">Polytolypa hystricis (strain UAMH7299)</name>
    <dbReference type="NCBI Taxonomy" id="1447883"/>
    <lineage>
        <taxon>Eukaryota</taxon>
        <taxon>Fungi</taxon>
        <taxon>Dikarya</taxon>
        <taxon>Ascomycota</taxon>
        <taxon>Pezizomycotina</taxon>
        <taxon>Eurotiomycetes</taxon>
        <taxon>Eurotiomycetidae</taxon>
        <taxon>Onygenales</taxon>
        <taxon>Onygenales incertae sedis</taxon>
        <taxon>Polytolypa</taxon>
    </lineage>
</organism>
<evidence type="ECO:0000313" key="2">
    <source>
        <dbReference type="EMBL" id="PGH15496.1"/>
    </source>
</evidence>
<accession>A0A2B7Y202</accession>
<dbReference type="OrthoDB" id="2013972at2759"/>
<comment type="caution">
    <text evidence="2">The sequence shown here is derived from an EMBL/GenBank/DDBJ whole genome shotgun (WGS) entry which is preliminary data.</text>
</comment>
<dbReference type="STRING" id="1447883.A0A2B7Y202"/>
<protein>
    <recommendedName>
        <fullName evidence="4">Methyltransferase domain-containing protein</fullName>
    </recommendedName>
</protein>
<keyword evidence="3" id="KW-1185">Reference proteome</keyword>
<gene>
    <name evidence="2" type="ORF">AJ80_05513</name>
</gene>
<reference evidence="2 3" key="1">
    <citation type="submission" date="2017-10" db="EMBL/GenBank/DDBJ databases">
        <title>Comparative genomics in systemic dimorphic fungi from Ajellomycetaceae.</title>
        <authorList>
            <person name="Munoz J.F."/>
            <person name="Mcewen J.G."/>
            <person name="Clay O.K."/>
            <person name="Cuomo C.A."/>
        </authorList>
    </citation>
    <scope>NUCLEOTIDE SEQUENCE [LARGE SCALE GENOMIC DNA]</scope>
    <source>
        <strain evidence="2 3">UAMH7299</strain>
    </source>
</reference>
<evidence type="ECO:0000256" key="1">
    <source>
        <dbReference type="SAM" id="MobiDB-lite"/>
    </source>
</evidence>
<dbReference type="Proteomes" id="UP000224634">
    <property type="component" value="Unassembled WGS sequence"/>
</dbReference>
<proteinExistence type="predicted"/>
<evidence type="ECO:0008006" key="4">
    <source>
        <dbReference type="Google" id="ProtNLM"/>
    </source>
</evidence>
<evidence type="ECO:0000313" key="3">
    <source>
        <dbReference type="Proteomes" id="UP000224634"/>
    </source>
</evidence>
<sequence length="194" mass="21169">MRDLSGSISDYPSLFAQAFTHLQPSGYIELQSLEASIHSSPSSFFPFSSSSSTQCLPTALRWLSLLASAHTKSSRPLHPEAGWKSQLQAAGFIDVVEEKYSVPLTAPWSSSSSSSPPAQDENLATSGGAGELGRYMQANMHEAVEAMTLAPFTRVLGWERDEVDVLVEAVRNDLSCEQGGLWMWVWVVYGRKPA</sequence>
<feature type="region of interest" description="Disordered" evidence="1">
    <location>
        <begin position="107"/>
        <end position="129"/>
    </location>
</feature>